<evidence type="ECO:0000313" key="5">
    <source>
        <dbReference type="Proteomes" id="UP001476247"/>
    </source>
</evidence>
<proteinExistence type="predicted"/>
<dbReference type="PANTHER" id="PTHR35385:SF2">
    <property type="entry name" value="PROTEIN B, PUTATIVE-RELATED"/>
    <property type="match status" value="1"/>
</dbReference>
<gene>
    <name evidence="4" type="ORF">HPULCUR_008916</name>
</gene>
<dbReference type="PROSITE" id="PS50966">
    <property type="entry name" value="ZF_SWIM"/>
    <property type="match status" value="1"/>
</dbReference>
<feature type="region of interest" description="Disordered" evidence="2">
    <location>
        <begin position="89"/>
        <end position="110"/>
    </location>
</feature>
<evidence type="ECO:0000256" key="2">
    <source>
        <dbReference type="SAM" id="MobiDB-lite"/>
    </source>
</evidence>
<organism evidence="4 5">
    <name type="scientific">Helicostylum pulchrum</name>
    <dbReference type="NCBI Taxonomy" id="562976"/>
    <lineage>
        <taxon>Eukaryota</taxon>
        <taxon>Fungi</taxon>
        <taxon>Fungi incertae sedis</taxon>
        <taxon>Mucoromycota</taxon>
        <taxon>Mucoromycotina</taxon>
        <taxon>Mucoromycetes</taxon>
        <taxon>Mucorales</taxon>
        <taxon>Mucorineae</taxon>
        <taxon>Mucoraceae</taxon>
        <taxon>Helicostylum</taxon>
    </lineage>
</organism>
<keyword evidence="1" id="KW-0479">Metal-binding</keyword>
<protein>
    <recommendedName>
        <fullName evidence="3">SWIM-type domain-containing protein</fullName>
    </recommendedName>
</protein>
<reference evidence="4 5" key="1">
    <citation type="submission" date="2024-04" db="EMBL/GenBank/DDBJ databases">
        <title>genome sequences of Mucor flavus KT1a and Helicostylum pulchrum KT1b strains isolation_sourced from the surface of a dry-aged beef.</title>
        <authorList>
            <person name="Toyotome T."/>
            <person name="Hosono M."/>
            <person name="Torimaru M."/>
            <person name="Fukuda K."/>
            <person name="Mikami N."/>
        </authorList>
    </citation>
    <scope>NUCLEOTIDE SEQUENCE [LARGE SCALE GENOMIC DNA]</scope>
    <source>
        <strain evidence="4 5">KT1b</strain>
    </source>
</reference>
<accession>A0ABP9Y8Y6</accession>
<evidence type="ECO:0000256" key="1">
    <source>
        <dbReference type="PROSITE-ProRule" id="PRU00325"/>
    </source>
</evidence>
<sequence length="653" mass="75763">MSSNNATSIHISCYTPISERLTVPLTNWEKSVVDYILLHGVRFVKGTTRTAEGQERAKAQRLNATEGPKPRTRYIDYVFKTYYSCHRSGEKRQAKTEQNNSSEGSRKLQKKSKKIECTANLVATCYKSDPNNVVLHHTGNHNHQIGGLEDLKFLPLSQVAKQLIEQRLREGFKKRDTRISIQNHFLHYSQANLNTDVEQSLGNEAQVIVHRDQMVHSTEIYSIYKKIQKAFYKKADDQKESVKLWLTELKENEGYDTFLADNFDSTFSFGFVSPWQKALLIESESESVCLDVTHCTSNIDKGILYTIVTRHPWTGTGCPVAFFFTTDHSMLPVKHFLYFLRYTVHFSSLKKITIDISTAERNAINSVYPEVVIQWCIFRVARAWMGKIREYIKLGSSAANARVHRAIITNFKRMMWEKDTSVFLPMLSEFVITYAAYPDFIQYFKRQYLENDAFMRWSVAFQPQVFTSMETNNYKVLNIGKMSPEERRRRACEMSAEDANVATLVTMIEELEEQTGYKVRSFSNEEVYYIIQVEQDSIKSCGCKDFRWNRISCKHMYLLKRLHRDLATFEPVVYDGIRMARAEETANEEPVLEPSTVFDFSDLIATLSMYQHNPRNLNEQQLESIKSHVDGISLLLQNDDRLPSNINLQTQRR</sequence>
<evidence type="ECO:0000313" key="4">
    <source>
        <dbReference type="EMBL" id="GAA5803434.1"/>
    </source>
</evidence>
<name>A0ABP9Y8Y6_9FUNG</name>
<keyword evidence="5" id="KW-1185">Reference proteome</keyword>
<dbReference type="Proteomes" id="UP001476247">
    <property type="component" value="Unassembled WGS sequence"/>
</dbReference>
<dbReference type="InterPro" id="IPR007527">
    <property type="entry name" value="Znf_SWIM"/>
</dbReference>
<feature type="domain" description="SWIM-type" evidence="3">
    <location>
        <begin position="529"/>
        <end position="564"/>
    </location>
</feature>
<comment type="caution">
    <text evidence="4">The sequence shown here is derived from an EMBL/GenBank/DDBJ whole genome shotgun (WGS) entry which is preliminary data.</text>
</comment>
<evidence type="ECO:0000259" key="3">
    <source>
        <dbReference type="PROSITE" id="PS50966"/>
    </source>
</evidence>
<dbReference type="PANTHER" id="PTHR35385">
    <property type="entry name" value="PROTEIN B, PUTATIVE-RELATED-RELATED"/>
    <property type="match status" value="1"/>
</dbReference>
<keyword evidence="1" id="KW-0863">Zinc-finger</keyword>
<dbReference type="EMBL" id="BAABUJ010000028">
    <property type="protein sequence ID" value="GAA5803434.1"/>
    <property type="molecule type" value="Genomic_DNA"/>
</dbReference>
<keyword evidence="1" id="KW-0862">Zinc</keyword>